<dbReference type="Gene3D" id="3.30.200.20">
    <property type="entry name" value="Phosphorylase Kinase, domain 1"/>
    <property type="match status" value="1"/>
</dbReference>
<dbReference type="InterPro" id="IPR017441">
    <property type="entry name" value="Protein_kinase_ATP_BS"/>
</dbReference>
<evidence type="ECO:0000256" key="7">
    <source>
        <dbReference type="RuleBase" id="RU000304"/>
    </source>
</evidence>
<dbReference type="OrthoDB" id="63267at2759"/>
<sequence>MSKSVLFSKDTSPIKAIKKPGLKATVSSSSMGSSTHSSLYTPTLDYSSSYSNFGESPKNSSSSMKLNQISYQAQTSNGSPSFYASISASNSTGAASSLLNCTTSMTHFTLSDSPTLVNYDEKENAKNRLENLEFKTTVGTGTFGRVICVKHKEKKDYYALKIMSIAEVLRLKQTEHVKNEKEILKLVNHPFIIKLHWTYHNEKFLYMLCEFVCGGELFSYLRNSVKFSNDTANFYAAEIVCALEYLHSLSIIYRDLKPENLLLDREGHIRICDFGFAKKVYDRTWTLCGTPEYLAPEIIQGKGHHKAVDWWALGILIYEMLAGYPPFYDEMPFQIYQKILSGKIEWPKYIDLIAKDLIKKLLVSDRTKRLGTMKNGVEDIKSHKWFRAVDWEAVPYKKLAPPIIPKVVHDGDTSRFDRYDEDGWKDVPIVSAKNLEPFENF</sequence>
<evidence type="ECO:0000313" key="11">
    <source>
        <dbReference type="Proteomes" id="UP000663879"/>
    </source>
</evidence>
<evidence type="ECO:0000256" key="5">
    <source>
        <dbReference type="ARBA" id="ARBA00022840"/>
    </source>
</evidence>
<dbReference type="SUPFAM" id="SSF56112">
    <property type="entry name" value="Protein kinase-like (PK-like)"/>
    <property type="match status" value="1"/>
</dbReference>
<evidence type="ECO:0000313" key="10">
    <source>
        <dbReference type="EMBL" id="CAF0731250.1"/>
    </source>
</evidence>
<organism evidence="10 11">
    <name type="scientific">Brachionus calyciflorus</name>
    <dbReference type="NCBI Taxonomy" id="104777"/>
    <lineage>
        <taxon>Eukaryota</taxon>
        <taxon>Metazoa</taxon>
        <taxon>Spiralia</taxon>
        <taxon>Gnathifera</taxon>
        <taxon>Rotifera</taxon>
        <taxon>Eurotatoria</taxon>
        <taxon>Monogononta</taxon>
        <taxon>Pseudotrocha</taxon>
        <taxon>Ploima</taxon>
        <taxon>Brachionidae</taxon>
        <taxon>Brachionus</taxon>
    </lineage>
</organism>
<dbReference type="PROSITE" id="PS51285">
    <property type="entry name" value="AGC_KINASE_CTER"/>
    <property type="match status" value="1"/>
</dbReference>
<accession>A0A813MXZ2</accession>
<dbReference type="AlphaFoldDB" id="A0A813MXZ2"/>
<evidence type="ECO:0000256" key="6">
    <source>
        <dbReference type="PROSITE-ProRule" id="PRU10141"/>
    </source>
</evidence>
<evidence type="ECO:0000259" key="9">
    <source>
        <dbReference type="PROSITE" id="PS51285"/>
    </source>
</evidence>
<dbReference type="Gene3D" id="1.10.510.10">
    <property type="entry name" value="Transferase(Phosphotransferase) domain 1"/>
    <property type="match status" value="1"/>
</dbReference>
<evidence type="ECO:0000256" key="2">
    <source>
        <dbReference type="ARBA" id="ARBA00022679"/>
    </source>
</evidence>
<dbReference type="SMART" id="SM00220">
    <property type="entry name" value="S_TKc"/>
    <property type="match status" value="1"/>
</dbReference>
<feature type="domain" description="Protein kinase" evidence="8">
    <location>
        <begin position="132"/>
        <end position="386"/>
    </location>
</feature>
<evidence type="ECO:0000256" key="4">
    <source>
        <dbReference type="ARBA" id="ARBA00022777"/>
    </source>
</evidence>
<dbReference type="PROSITE" id="PS00107">
    <property type="entry name" value="PROTEIN_KINASE_ATP"/>
    <property type="match status" value="1"/>
</dbReference>
<keyword evidence="5 6" id="KW-0067">ATP-binding</keyword>
<dbReference type="Proteomes" id="UP000663879">
    <property type="component" value="Unassembled WGS sequence"/>
</dbReference>
<dbReference type="PROSITE" id="PS50011">
    <property type="entry name" value="PROTEIN_KINASE_DOM"/>
    <property type="match status" value="1"/>
</dbReference>
<proteinExistence type="inferred from homology"/>
<dbReference type="PROSITE" id="PS00108">
    <property type="entry name" value="PROTEIN_KINASE_ST"/>
    <property type="match status" value="1"/>
</dbReference>
<keyword evidence="1 7" id="KW-0723">Serine/threonine-protein kinase</keyword>
<dbReference type="InterPro" id="IPR008271">
    <property type="entry name" value="Ser/Thr_kinase_AS"/>
</dbReference>
<dbReference type="GO" id="GO:0004691">
    <property type="term" value="F:cAMP-dependent protein kinase activity"/>
    <property type="evidence" value="ECO:0007669"/>
    <property type="project" value="TreeGrafter"/>
</dbReference>
<comment type="caution">
    <text evidence="10">The sequence shown here is derived from an EMBL/GenBank/DDBJ whole genome shotgun (WGS) entry which is preliminary data.</text>
</comment>
<name>A0A813MXZ2_9BILA</name>
<dbReference type="PANTHER" id="PTHR24353:SF37">
    <property type="entry name" value="CAMP-DEPENDENT PROTEIN KINASE CATALYTIC SUBUNIT PRKX"/>
    <property type="match status" value="1"/>
</dbReference>
<gene>
    <name evidence="10" type="ORF">OXX778_LOCUS2857</name>
</gene>
<dbReference type="PANTHER" id="PTHR24353">
    <property type="entry name" value="CYCLIC NUCLEOTIDE-DEPENDENT PROTEIN KINASE"/>
    <property type="match status" value="1"/>
</dbReference>
<keyword evidence="3 6" id="KW-0547">Nucleotide-binding</keyword>
<dbReference type="GO" id="GO:0005524">
    <property type="term" value="F:ATP binding"/>
    <property type="evidence" value="ECO:0007669"/>
    <property type="project" value="UniProtKB-UniRule"/>
</dbReference>
<dbReference type="InterPro" id="IPR000719">
    <property type="entry name" value="Prot_kinase_dom"/>
</dbReference>
<keyword evidence="11" id="KW-1185">Reference proteome</keyword>
<dbReference type="GO" id="GO:0005952">
    <property type="term" value="C:cAMP-dependent protein kinase complex"/>
    <property type="evidence" value="ECO:0007669"/>
    <property type="project" value="TreeGrafter"/>
</dbReference>
<evidence type="ECO:0000256" key="1">
    <source>
        <dbReference type="ARBA" id="ARBA00022527"/>
    </source>
</evidence>
<dbReference type="GO" id="GO:0005829">
    <property type="term" value="C:cytosol"/>
    <property type="evidence" value="ECO:0007669"/>
    <property type="project" value="TreeGrafter"/>
</dbReference>
<dbReference type="Pfam" id="PF00069">
    <property type="entry name" value="Pkinase"/>
    <property type="match status" value="1"/>
</dbReference>
<feature type="domain" description="AGC-kinase C-terminal" evidence="9">
    <location>
        <begin position="387"/>
        <end position="441"/>
    </location>
</feature>
<keyword evidence="4" id="KW-0418">Kinase</keyword>
<evidence type="ECO:0000259" key="8">
    <source>
        <dbReference type="PROSITE" id="PS50011"/>
    </source>
</evidence>
<comment type="similarity">
    <text evidence="7">Belongs to the protein kinase superfamily.</text>
</comment>
<keyword evidence="2" id="KW-0808">Transferase</keyword>
<evidence type="ECO:0000256" key="3">
    <source>
        <dbReference type="ARBA" id="ARBA00022741"/>
    </source>
</evidence>
<dbReference type="SMART" id="SM00133">
    <property type="entry name" value="S_TK_X"/>
    <property type="match status" value="1"/>
</dbReference>
<feature type="binding site" evidence="6">
    <location>
        <position position="161"/>
    </location>
    <ligand>
        <name>ATP</name>
        <dbReference type="ChEBI" id="CHEBI:30616"/>
    </ligand>
</feature>
<dbReference type="FunFam" id="1.10.510.10:FF:000005">
    <property type="entry name" value="cAMP-dependent protein kinase catalytic subunit alpha"/>
    <property type="match status" value="1"/>
</dbReference>
<protein>
    <submittedName>
        <fullName evidence="10">Uncharacterized protein</fullName>
    </submittedName>
</protein>
<reference evidence="10" key="1">
    <citation type="submission" date="2021-02" db="EMBL/GenBank/DDBJ databases">
        <authorList>
            <person name="Nowell W R."/>
        </authorList>
    </citation>
    <scope>NUCLEOTIDE SEQUENCE</scope>
    <source>
        <strain evidence="10">Ploen Becks lab</strain>
    </source>
</reference>
<dbReference type="EMBL" id="CAJNOC010000236">
    <property type="protein sequence ID" value="CAF0731250.1"/>
    <property type="molecule type" value="Genomic_DNA"/>
</dbReference>
<dbReference type="InterPro" id="IPR000961">
    <property type="entry name" value="AGC-kinase_C"/>
</dbReference>
<dbReference type="InterPro" id="IPR011009">
    <property type="entry name" value="Kinase-like_dom_sf"/>
</dbReference>